<accession>A0A369MDB6</accession>
<dbReference type="GO" id="GO:0005509">
    <property type="term" value="F:calcium ion binding"/>
    <property type="evidence" value="ECO:0007669"/>
    <property type="project" value="UniProtKB-ARBA"/>
</dbReference>
<keyword evidence="9 18" id="KW-0418">Kinase</keyword>
<proteinExistence type="predicted"/>
<feature type="domain" description="Histidine kinase" evidence="16">
    <location>
        <begin position="150"/>
        <end position="363"/>
    </location>
</feature>
<evidence type="ECO:0000256" key="7">
    <source>
        <dbReference type="ARBA" id="ARBA00022692"/>
    </source>
</evidence>
<dbReference type="SMART" id="SM00304">
    <property type="entry name" value="HAMP"/>
    <property type="match status" value="1"/>
</dbReference>
<evidence type="ECO:0000256" key="10">
    <source>
        <dbReference type="ARBA" id="ARBA00022840"/>
    </source>
</evidence>
<dbReference type="Gene3D" id="3.30.565.10">
    <property type="entry name" value="Histidine kinase-like ATPase, C-terminal domain"/>
    <property type="match status" value="1"/>
</dbReference>
<evidence type="ECO:0000256" key="6">
    <source>
        <dbReference type="ARBA" id="ARBA00022679"/>
    </source>
</evidence>
<evidence type="ECO:0000256" key="1">
    <source>
        <dbReference type="ARBA" id="ARBA00000085"/>
    </source>
</evidence>
<dbReference type="Pfam" id="PF00672">
    <property type="entry name" value="HAMP"/>
    <property type="match status" value="1"/>
</dbReference>
<evidence type="ECO:0000313" key="18">
    <source>
        <dbReference type="EMBL" id="RDB69775.1"/>
    </source>
</evidence>
<dbReference type="SMART" id="SM00387">
    <property type="entry name" value="HATPase_c"/>
    <property type="match status" value="1"/>
</dbReference>
<evidence type="ECO:0000256" key="2">
    <source>
        <dbReference type="ARBA" id="ARBA00001968"/>
    </source>
</evidence>
<dbReference type="GO" id="GO:0005524">
    <property type="term" value="F:ATP binding"/>
    <property type="evidence" value="ECO:0007669"/>
    <property type="project" value="UniProtKB-KW"/>
</dbReference>
<evidence type="ECO:0000256" key="9">
    <source>
        <dbReference type="ARBA" id="ARBA00022777"/>
    </source>
</evidence>
<evidence type="ECO:0000256" key="5">
    <source>
        <dbReference type="ARBA" id="ARBA00022553"/>
    </source>
</evidence>
<dbReference type="FunFam" id="1.10.287.130:FF:000001">
    <property type="entry name" value="Two-component sensor histidine kinase"/>
    <property type="match status" value="1"/>
</dbReference>
<dbReference type="SUPFAM" id="SSF55874">
    <property type="entry name" value="ATPase domain of HSP90 chaperone/DNA topoisomerase II/histidine kinase"/>
    <property type="match status" value="1"/>
</dbReference>
<evidence type="ECO:0000256" key="13">
    <source>
        <dbReference type="ARBA" id="ARBA00023136"/>
    </source>
</evidence>
<keyword evidence="6" id="KW-0808">Transferase</keyword>
<dbReference type="SMART" id="SM00388">
    <property type="entry name" value="HisKA"/>
    <property type="match status" value="1"/>
</dbReference>
<dbReference type="RefSeq" id="WP_114533989.1">
    <property type="nucleotide sequence ID" value="NZ_PPTU01000012.1"/>
</dbReference>
<evidence type="ECO:0000256" key="4">
    <source>
        <dbReference type="ARBA" id="ARBA00012438"/>
    </source>
</evidence>
<keyword evidence="10" id="KW-0067">ATP-binding</keyword>
<dbReference type="InterPro" id="IPR003594">
    <property type="entry name" value="HATPase_dom"/>
</dbReference>
<evidence type="ECO:0000256" key="8">
    <source>
        <dbReference type="ARBA" id="ARBA00022741"/>
    </source>
</evidence>
<dbReference type="GO" id="GO:0007234">
    <property type="term" value="P:osmosensory signaling via phosphorelay pathway"/>
    <property type="evidence" value="ECO:0007669"/>
    <property type="project" value="TreeGrafter"/>
</dbReference>
<dbReference type="FunFam" id="3.30.565.10:FF:000006">
    <property type="entry name" value="Sensor histidine kinase WalK"/>
    <property type="match status" value="1"/>
</dbReference>
<dbReference type="PROSITE" id="PS50109">
    <property type="entry name" value="HIS_KIN"/>
    <property type="match status" value="1"/>
</dbReference>
<dbReference type="AlphaFoldDB" id="A0A369MDB6"/>
<dbReference type="CDD" id="cd00075">
    <property type="entry name" value="HATPase"/>
    <property type="match status" value="1"/>
</dbReference>
<dbReference type="Gene3D" id="1.10.287.130">
    <property type="match status" value="1"/>
</dbReference>
<keyword evidence="5" id="KW-0597">Phosphoprotein</keyword>
<organism evidence="18 19">
    <name type="scientific">Eggerthella lenta</name>
    <name type="common">Eubacterium lentum</name>
    <dbReference type="NCBI Taxonomy" id="84112"/>
    <lineage>
        <taxon>Bacteria</taxon>
        <taxon>Bacillati</taxon>
        <taxon>Actinomycetota</taxon>
        <taxon>Coriobacteriia</taxon>
        <taxon>Eggerthellales</taxon>
        <taxon>Eggerthellaceae</taxon>
        <taxon>Eggerthella</taxon>
    </lineage>
</organism>
<keyword evidence="13 15" id="KW-0472">Membrane</keyword>
<dbReference type="InterPro" id="IPR036890">
    <property type="entry name" value="HATPase_C_sf"/>
</dbReference>
<protein>
    <recommendedName>
        <fullName evidence="14">Sensor-like histidine kinase SenX3</fullName>
        <ecNumber evidence="4">2.7.13.3</ecNumber>
    </recommendedName>
</protein>
<dbReference type="Pfam" id="PF02518">
    <property type="entry name" value="HATPase_c"/>
    <property type="match status" value="1"/>
</dbReference>
<evidence type="ECO:0000259" key="17">
    <source>
        <dbReference type="PROSITE" id="PS50885"/>
    </source>
</evidence>
<evidence type="ECO:0000256" key="15">
    <source>
        <dbReference type="SAM" id="Phobius"/>
    </source>
</evidence>
<keyword evidence="11 15" id="KW-1133">Transmembrane helix</keyword>
<sequence length="369" mass="39618">MKREERERAEATEAKPAVNRTFKMATALSLVLFVTLALVTFAVVTASMMVDGSRSAGDGADEGALHNPLIGTAIASVVLGGALGTWQSRRIIAPVTEIGEAAKRVARGDFDVELHRSSSVREVRDMADNFTAMTRELAQTELLRTDFVSNVSHEFKTPLAAIEGYATLLESPTLSDERRAQCVAKIASNARRLSSLTDNVLRLSKLEREAALGDTQAFSLDEQIRACVLLLEDAWSARGIAVDVELEDVRLRGDEDLLAHVWTNLLGNAAKFAPDGGRVSVRLRRDGAFAEVTVADNGPGMDEQTQRRAFEKFYQGDASHASEGNGLGLPLAKRIVELHNGTLTATSAPGKGATFTARVPLVSANASST</sequence>
<dbReference type="PROSITE" id="PS50885">
    <property type="entry name" value="HAMP"/>
    <property type="match status" value="1"/>
</dbReference>
<dbReference type="SUPFAM" id="SSF158472">
    <property type="entry name" value="HAMP domain-like"/>
    <property type="match status" value="1"/>
</dbReference>
<dbReference type="InterPro" id="IPR050351">
    <property type="entry name" value="BphY/WalK/GraS-like"/>
</dbReference>
<dbReference type="GO" id="GO:0000156">
    <property type="term" value="F:phosphorelay response regulator activity"/>
    <property type="evidence" value="ECO:0007669"/>
    <property type="project" value="TreeGrafter"/>
</dbReference>
<dbReference type="InterPro" id="IPR003661">
    <property type="entry name" value="HisK_dim/P_dom"/>
</dbReference>
<dbReference type="CDD" id="cd06225">
    <property type="entry name" value="HAMP"/>
    <property type="match status" value="1"/>
</dbReference>
<dbReference type="PANTHER" id="PTHR42878">
    <property type="entry name" value="TWO-COMPONENT HISTIDINE KINASE"/>
    <property type="match status" value="1"/>
</dbReference>
<keyword evidence="12" id="KW-0902">Two-component regulatory system</keyword>
<dbReference type="GO" id="GO:0000155">
    <property type="term" value="F:phosphorelay sensor kinase activity"/>
    <property type="evidence" value="ECO:0007669"/>
    <property type="project" value="InterPro"/>
</dbReference>
<dbReference type="Proteomes" id="UP000253970">
    <property type="component" value="Unassembled WGS sequence"/>
</dbReference>
<feature type="domain" description="HAMP" evidence="17">
    <location>
        <begin position="89"/>
        <end position="142"/>
    </location>
</feature>
<dbReference type="EC" id="2.7.13.3" evidence="4"/>
<name>A0A369MDB6_EGGLN</name>
<evidence type="ECO:0000256" key="12">
    <source>
        <dbReference type="ARBA" id="ARBA00023012"/>
    </source>
</evidence>
<keyword evidence="7 15" id="KW-0812">Transmembrane</keyword>
<comment type="caution">
    <text evidence="18">The sequence shown here is derived from an EMBL/GenBank/DDBJ whole genome shotgun (WGS) entry which is preliminary data.</text>
</comment>
<dbReference type="CDD" id="cd00082">
    <property type="entry name" value="HisKA"/>
    <property type="match status" value="1"/>
</dbReference>
<dbReference type="GO" id="GO:0005886">
    <property type="term" value="C:plasma membrane"/>
    <property type="evidence" value="ECO:0007669"/>
    <property type="project" value="UniProtKB-SubCell"/>
</dbReference>
<dbReference type="Gene3D" id="6.10.340.10">
    <property type="match status" value="1"/>
</dbReference>
<evidence type="ECO:0000256" key="3">
    <source>
        <dbReference type="ARBA" id="ARBA00004236"/>
    </source>
</evidence>
<evidence type="ECO:0000256" key="11">
    <source>
        <dbReference type="ARBA" id="ARBA00022989"/>
    </source>
</evidence>
<feature type="transmembrane region" description="Helical" evidence="15">
    <location>
        <begin position="25"/>
        <end position="49"/>
    </location>
</feature>
<comment type="cofactor">
    <cofactor evidence="2">
        <name>a divalent metal cation</name>
        <dbReference type="ChEBI" id="CHEBI:60240"/>
    </cofactor>
</comment>
<dbReference type="InterPro" id="IPR003660">
    <property type="entry name" value="HAMP_dom"/>
</dbReference>
<dbReference type="Pfam" id="PF00512">
    <property type="entry name" value="HisKA"/>
    <property type="match status" value="1"/>
</dbReference>
<dbReference type="EMBL" id="PPTU01000012">
    <property type="protein sequence ID" value="RDB69775.1"/>
    <property type="molecule type" value="Genomic_DNA"/>
</dbReference>
<feature type="transmembrane region" description="Helical" evidence="15">
    <location>
        <begin position="69"/>
        <end position="86"/>
    </location>
</feature>
<evidence type="ECO:0000256" key="14">
    <source>
        <dbReference type="ARBA" id="ARBA00039401"/>
    </source>
</evidence>
<evidence type="ECO:0000259" key="16">
    <source>
        <dbReference type="PROSITE" id="PS50109"/>
    </source>
</evidence>
<dbReference type="InterPro" id="IPR004358">
    <property type="entry name" value="Sig_transdc_His_kin-like_C"/>
</dbReference>
<dbReference type="InterPro" id="IPR036097">
    <property type="entry name" value="HisK_dim/P_sf"/>
</dbReference>
<dbReference type="InterPro" id="IPR005467">
    <property type="entry name" value="His_kinase_dom"/>
</dbReference>
<keyword evidence="8" id="KW-0547">Nucleotide-binding</keyword>
<comment type="catalytic activity">
    <reaction evidence="1">
        <text>ATP + protein L-histidine = ADP + protein N-phospho-L-histidine.</text>
        <dbReference type="EC" id="2.7.13.3"/>
    </reaction>
</comment>
<dbReference type="PRINTS" id="PR00344">
    <property type="entry name" value="BCTRLSENSOR"/>
</dbReference>
<reference evidence="18 19" key="1">
    <citation type="journal article" date="2018" name="Elife">
        <title>Discovery and characterization of a prevalent human gut bacterial enzyme sufficient for the inactivation of a family of plant toxins.</title>
        <authorList>
            <person name="Koppel N."/>
            <person name="Bisanz J.E."/>
            <person name="Pandelia M.E."/>
            <person name="Turnbaugh P.J."/>
            <person name="Balskus E.P."/>
        </authorList>
    </citation>
    <scope>NUCLEOTIDE SEQUENCE [LARGE SCALE GENOMIC DNA]</scope>
    <source>
        <strain evidence="18 19">W1 BHI 6</strain>
    </source>
</reference>
<dbReference type="GO" id="GO:0030295">
    <property type="term" value="F:protein kinase activator activity"/>
    <property type="evidence" value="ECO:0007669"/>
    <property type="project" value="TreeGrafter"/>
</dbReference>
<comment type="subcellular location">
    <subcellularLocation>
        <location evidence="3">Cell membrane</location>
    </subcellularLocation>
</comment>
<dbReference type="PANTHER" id="PTHR42878:SF7">
    <property type="entry name" value="SENSOR HISTIDINE KINASE GLRK"/>
    <property type="match status" value="1"/>
</dbReference>
<evidence type="ECO:0000313" key="19">
    <source>
        <dbReference type="Proteomes" id="UP000253970"/>
    </source>
</evidence>
<gene>
    <name evidence="18" type="ORF">C1875_09005</name>
</gene>
<dbReference type="SUPFAM" id="SSF47384">
    <property type="entry name" value="Homodimeric domain of signal transducing histidine kinase"/>
    <property type="match status" value="1"/>
</dbReference>